<dbReference type="AlphaFoldDB" id="A0A816Y6L2"/>
<evidence type="ECO:0000313" key="2">
    <source>
        <dbReference type="Proteomes" id="UP000663856"/>
    </source>
</evidence>
<sequence>MAENKILLARAEMAEYTALERFRQIASPTQWNSHLFLKPKMKQWSTKNKNYLVAIKRVEYDLPPKFISNIDFTRKIDESQTLYNQMRQLTKDYRTQAMSLYLQSTTHFAKEENNAIIIDAEDDAGYIEFERYNELREKRYNLEAEQALYFLENLHDTPARKATRQHEQQREIISYDNLLETIHLNQCQITKCLISTEKKKNYPRLVKRLKQKLRSASIVLQKTDKSKLIHLGKLQHYHKKSDEYMEKTEACECLHQNDPLPNIAELTNKYLLNLRLKHWITQRQYEQ</sequence>
<protein>
    <submittedName>
        <fullName evidence="1">Uncharacterized protein</fullName>
    </submittedName>
</protein>
<comment type="caution">
    <text evidence="1">The sequence shown here is derived from an EMBL/GenBank/DDBJ whole genome shotgun (WGS) entry which is preliminary data.</text>
</comment>
<evidence type="ECO:0000313" key="1">
    <source>
        <dbReference type="EMBL" id="CAF2154951.1"/>
    </source>
</evidence>
<accession>A0A816Y6L2</accession>
<reference evidence="1" key="1">
    <citation type="submission" date="2021-02" db="EMBL/GenBank/DDBJ databases">
        <authorList>
            <person name="Nowell W R."/>
        </authorList>
    </citation>
    <scope>NUCLEOTIDE SEQUENCE</scope>
</reference>
<dbReference type="EMBL" id="CAJNRF010014102">
    <property type="protein sequence ID" value="CAF2154951.1"/>
    <property type="molecule type" value="Genomic_DNA"/>
</dbReference>
<gene>
    <name evidence="1" type="ORF">WKI299_LOCUS31081</name>
</gene>
<proteinExistence type="predicted"/>
<dbReference type="Proteomes" id="UP000663856">
    <property type="component" value="Unassembled WGS sequence"/>
</dbReference>
<name>A0A816Y6L2_9BILA</name>
<organism evidence="1 2">
    <name type="scientific">Rotaria magnacalcarata</name>
    <dbReference type="NCBI Taxonomy" id="392030"/>
    <lineage>
        <taxon>Eukaryota</taxon>
        <taxon>Metazoa</taxon>
        <taxon>Spiralia</taxon>
        <taxon>Gnathifera</taxon>
        <taxon>Rotifera</taxon>
        <taxon>Eurotatoria</taxon>
        <taxon>Bdelloidea</taxon>
        <taxon>Philodinida</taxon>
        <taxon>Philodinidae</taxon>
        <taxon>Rotaria</taxon>
    </lineage>
</organism>